<dbReference type="Proteomes" id="UP001597045">
    <property type="component" value="Unassembled WGS sequence"/>
</dbReference>
<feature type="transmembrane region" description="Helical" evidence="1">
    <location>
        <begin position="7"/>
        <end position="26"/>
    </location>
</feature>
<evidence type="ECO:0000313" key="2">
    <source>
        <dbReference type="EMBL" id="MFD1045368.1"/>
    </source>
</evidence>
<dbReference type="EMBL" id="JBHTIS010000277">
    <property type="protein sequence ID" value="MFD1045368.1"/>
    <property type="molecule type" value="Genomic_DNA"/>
</dbReference>
<feature type="transmembrane region" description="Helical" evidence="1">
    <location>
        <begin position="184"/>
        <end position="204"/>
    </location>
</feature>
<feature type="transmembrane region" description="Helical" evidence="1">
    <location>
        <begin position="216"/>
        <end position="234"/>
    </location>
</feature>
<comment type="caution">
    <text evidence="2">The sequence shown here is derived from an EMBL/GenBank/DDBJ whole genome shotgun (WGS) entry which is preliminary data.</text>
</comment>
<keyword evidence="1" id="KW-0812">Transmembrane</keyword>
<reference evidence="3" key="1">
    <citation type="journal article" date="2019" name="Int. J. Syst. Evol. Microbiol.">
        <title>The Global Catalogue of Microorganisms (GCM) 10K type strain sequencing project: providing services to taxonomists for standard genome sequencing and annotation.</title>
        <authorList>
            <consortium name="The Broad Institute Genomics Platform"/>
            <consortium name="The Broad Institute Genome Sequencing Center for Infectious Disease"/>
            <person name="Wu L."/>
            <person name="Ma J."/>
        </authorList>
    </citation>
    <scope>NUCLEOTIDE SEQUENCE [LARGE SCALE GENOMIC DNA]</scope>
    <source>
        <strain evidence="3">JCM 31486</strain>
    </source>
</reference>
<accession>A0ABW3M3W8</accession>
<proteinExistence type="predicted"/>
<evidence type="ECO:0000313" key="3">
    <source>
        <dbReference type="Proteomes" id="UP001597045"/>
    </source>
</evidence>
<name>A0ABW3M3W8_9PSEU</name>
<organism evidence="2 3">
    <name type="scientific">Kibdelosporangium lantanae</name>
    <dbReference type="NCBI Taxonomy" id="1497396"/>
    <lineage>
        <taxon>Bacteria</taxon>
        <taxon>Bacillati</taxon>
        <taxon>Actinomycetota</taxon>
        <taxon>Actinomycetes</taxon>
        <taxon>Pseudonocardiales</taxon>
        <taxon>Pseudonocardiaceae</taxon>
        <taxon>Kibdelosporangium</taxon>
    </lineage>
</organism>
<gene>
    <name evidence="2" type="ORF">ACFQ1S_07090</name>
</gene>
<keyword evidence="3" id="KW-1185">Reference proteome</keyword>
<sequence>MWRKRSLKVIAPVLAVAAVAGVGLWLHSVDRTAGDTWHSVGTDEPDRVDVNASVQRVDAVAREVVLRILVVPRGRYGEYEGVAPTLDIRLLNSSSLRGDQLFAAHQRISSTDLPLALDSGTVTDYPFDAYRTRIQFAAVHGDDQIPVQLTLDKVDSLFAVSIQDHDTSNGIGGLDVRFSRSASVLVFAVFMMVAMWALAIAVLLGARFLVSRRRGMVWPAFGFMAATLFALAGFRNTAPGSPPIGSLLDYLAFLWAEAIIALSAVVAVVAGIVAESGTTE</sequence>
<dbReference type="Pfam" id="PF14494">
    <property type="entry name" value="DUF4436"/>
    <property type="match status" value="1"/>
</dbReference>
<dbReference type="InterPro" id="IPR027948">
    <property type="entry name" value="DUF4436"/>
</dbReference>
<evidence type="ECO:0000256" key="1">
    <source>
        <dbReference type="SAM" id="Phobius"/>
    </source>
</evidence>
<keyword evidence="1" id="KW-1133">Transmembrane helix</keyword>
<protein>
    <submittedName>
        <fullName evidence="2">DUF4436 family protein</fullName>
    </submittedName>
</protein>
<keyword evidence="1" id="KW-0472">Membrane</keyword>
<feature type="transmembrane region" description="Helical" evidence="1">
    <location>
        <begin position="254"/>
        <end position="274"/>
    </location>
</feature>